<dbReference type="GO" id="GO:0005506">
    <property type="term" value="F:iron ion binding"/>
    <property type="evidence" value="ECO:0007669"/>
    <property type="project" value="InterPro"/>
</dbReference>
<organism evidence="3 4">
    <name type="scientific">Aromia moschata</name>
    <dbReference type="NCBI Taxonomy" id="1265417"/>
    <lineage>
        <taxon>Eukaryota</taxon>
        <taxon>Metazoa</taxon>
        <taxon>Ecdysozoa</taxon>
        <taxon>Arthropoda</taxon>
        <taxon>Hexapoda</taxon>
        <taxon>Insecta</taxon>
        <taxon>Pterygota</taxon>
        <taxon>Neoptera</taxon>
        <taxon>Endopterygota</taxon>
        <taxon>Coleoptera</taxon>
        <taxon>Polyphaga</taxon>
        <taxon>Cucujiformia</taxon>
        <taxon>Chrysomeloidea</taxon>
        <taxon>Cerambycidae</taxon>
        <taxon>Cerambycinae</taxon>
        <taxon>Callichromatini</taxon>
        <taxon>Aromia</taxon>
    </lineage>
</organism>
<keyword evidence="1" id="KW-0560">Oxidoreductase</keyword>
<dbReference type="PANTHER" id="PTHR47326:SF1">
    <property type="entry name" value="HTH PSQ-TYPE DOMAIN-CONTAINING PROTEIN"/>
    <property type="match status" value="1"/>
</dbReference>
<dbReference type="InterPro" id="IPR036396">
    <property type="entry name" value="Cyt_P450_sf"/>
</dbReference>
<reference evidence="3" key="1">
    <citation type="journal article" date="2023" name="Insect Mol. Biol.">
        <title>Genome sequencing provides insights into the evolution of gene families encoding plant cell wall-degrading enzymes in longhorned beetles.</title>
        <authorList>
            <person name="Shin N.R."/>
            <person name="Okamura Y."/>
            <person name="Kirsch R."/>
            <person name="Pauchet Y."/>
        </authorList>
    </citation>
    <scope>NUCLEOTIDE SEQUENCE</scope>
    <source>
        <strain evidence="3">AMC_N1</strain>
    </source>
</reference>
<dbReference type="SUPFAM" id="SSF48264">
    <property type="entry name" value="Cytochrome P450"/>
    <property type="match status" value="1"/>
</dbReference>
<evidence type="ECO:0000256" key="1">
    <source>
        <dbReference type="ARBA" id="ARBA00023033"/>
    </source>
</evidence>
<dbReference type="AlphaFoldDB" id="A0AAV8X981"/>
<dbReference type="Gene3D" id="3.30.420.10">
    <property type="entry name" value="Ribonuclease H-like superfamily/Ribonuclease H"/>
    <property type="match status" value="1"/>
</dbReference>
<dbReference type="GO" id="GO:0003676">
    <property type="term" value="F:nucleic acid binding"/>
    <property type="evidence" value="ECO:0007669"/>
    <property type="project" value="InterPro"/>
</dbReference>
<proteinExistence type="predicted"/>
<evidence type="ECO:0000259" key="2">
    <source>
        <dbReference type="Pfam" id="PF16087"/>
    </source>
</evidence>
<sequence>MSTHNEKVDMLLVYGESQKNPRRAVQLCAQRYSERVIPSLKIFARLERNLRANNEAFSSRKGRTIVKRAILTILLPLFCSFEDHPRNSIRQVCRELNLKYSYQENGYHDYKLHNLEHLSDPHQQRRINYVAQVMINLEINNNWFFHHVLWTDESRFVSNGKPNRKNEHFWATENPHFVNPIDNQGHFGINVWCGIINGHLIGPYFYEGILHSAHLFSLGGNKWRNLRVKLTPTFTSGKLKAMFQTLVDCGLVMEKYIKENTTNTEPVDIKNILDYEKKITANIPQSVTEIPGSAPGERFGVMQTKVGLACILKNFRVFLNDKTQLPIKMNPKKIIPEVQGGIWLTLKKLDSKI</sequence>
<dbReference type="Proteomes" id="UP001162162">
    <property type="component" value="Unassembled WGS sequence"/>
</dbReference>
<accession>A0AAV8X981</accession>
<feature type="domain" description="DUF4817" evidence="2">
    <location>
        <begin position="4"/>
        <end position="52"/>
    </location>
</feature>
<dbReference type="EMBL" id="JAPWTK010000884">
    <property type="protein sequence ID" value="KAJ8935459.1"/>
    <property type="molecule type" value="Genomic_DNA"/>
</dbReference>
<name>A0AAV8X981_9CUCU</name>
<dbReference type="PANTHER" id="PTHR47326">
    <property type="entry name" value="TRANSPOSABLE ELEMENT TC3 TRANSPOSASE-LIKE PROTEIN"/>
    <property type="match status" value="1"/>
</dbReference>
<keyword evidence="1" id="KW-0503">Monooxygenase</keyword>
<dbReference type="InterPro" id="IPR032135">
    <property type="entry name" value="DUF4817"/>
</dbReference>
<evidence type="ECO:0000313" key="3">
    <source>
        <dbReference type="EMBL" id="KAJ8935459.1"/>
    </source>
</evidence>
<dbReference type="GO" id="GO:0016705">
    <property type="term" value="F:oxidoreductase activity, acting on paired donors, with incorporation or reduction of molecular oxygen"/>
    <property type="evidence" value="ECO:0007669"/>
    <property type="project" value="InterPro"/>
</dbReference>
<evidence type="ECO:0000313" key="4">
    <source>
        <dbReference type="Proteomes" id="UP001162162"/>
    </source>
</evidence>
<dbReference type="Pfam" id="PF16087">
    <property type="entry name" value="DUF4817"/>
    <property type="match status" value="1"/>
</dbReference>
<dbReference type="GO" id="GO:0004497">
    <property type="term" value="F:monooxygenase activity"/>
    <property type="evidence" value="ECO:0007669"/>
    <property type="project" value="UniProtKB-KW"/>
</dbReference>
<protein>
    <recommendedName>
        <fullName evidence="2">DUF4817 domain-containing protein</fullName>
    </recommendedName>
</protein>
<comment type="caution">
    <text evidence="3">The sequence shown here is derived from an EMBL/GenBank/DDBJ whole genome shotgun (WGS) entry which is preliminary data.</text>
</comment>
<dbReference type="GO" id="GO:0020037">
    <property type="term" value="F:heme binding"/>
    <property type="evidence" value="ECO:0007669"/>
    <property type="project" value="InterPro"/>
</dbReference>
<keyword evidence="4" id="KW-1185">Reference proteome</keyword>
<gene>
    <name evidence="3" type="ORF">NQ318_021705</name>
</gene>
<dbReference type="InterPro" id="IPR036397">
    <property type="entry name" value="RNaseH_sf"/>
</dbReference>